<accession>A0AAV2PVQ1</accession>
<organism evidence="2 3">
    <name type="scientific">Meganyctiphanes norvegica</name>
    <name type="common">Northern krill</name>
    <name type="synonym">Thysanopoda norvegica</name>
    <dbReference type="NCBI Taxonomy" id="48144"/>
    <lineage>
        <taxon>Eukaryota</taxon>
        <taxon>Metazoa</taxon>
        <taxon>Ecdysozoa</taxon>
        <taxon>Arthropoda</taxon>
        <taxon>Crustacea</taxon>
        <taxon>Multicrustacea</taxon>
        <taxon>Malacostraca</taxon>
        <taxon>Eumalacostraca</taxon>
        <taxon>Eucarida</taxon>
        <taxon>Euphausiacea</taxon>
        <taxon>Euphausiidae</taxon>
        <taxon>Meganyctiphanes</taxon>
    </lineage>
</organism>
<evidence type="ECO:0000259" key="1">
    <source>
        <dbReference type="Pfam" id="PF23312"/>
    </source>
</evidence>
<dbReference type="EMBL" id="CAXKWB010001345">
    <property type="protein sequence ID" value="CAL4064071.1"/>
    <property type="molecule type" value="Genomic_DNA"/>
</dbReference>
<comment type="caution">
    <text evidence="2">The sequence shown here is derived from an EMBL/GenBank/DDBJ whole genome shotgun (WGS) entry which is preliminary data.</text>
</comment>
<evidence type="ECO:0000313" key="2">
    <source>
        <dbReference type="EMBL" id="CAL4064071.1"/>
    </source>
</evidence>
<dbReference type="SUPFAM" id="SSF56112">
    <property type="entry name" value="Protein kinase-like (PK-like)"/>
    <property type="match status" value="1"/>
</dbReference>
<dbReference type="Proteomes" id="UP001497623">
    <property type="component" value="Unassembled WGS sequence"/>
</dbReference>
<feature type="domain" description="Protein kinase SIK1/2/3 UBA" evidence="1">
    <location>
        <begin position="105"/>
        <end position="138"/>
    </location>
</feature>
<feature type="non-terminal residue" evidence="2">
    <location>
        <position position="178"/>
    </location>
</feature>
<dbReference type="Pfam" id="PF23312">
    <property type="entry name" value="UBA_SIK3"/>
    <property type="match status" value="1"/>
</dbReference>
<sequence length="178" mass="20535">MNELPHLILYSYMKMNSAMLLHLKGKGTHVKYYMSNSMVIKCEQLIRMMLQVDPDKRLSIDRIMRHKWVLQDPIEESISEVIKYYDDPVSDEPEPEREDIINETLAKIPGLEKETIQKSIHENKFDDYSAIYNLLVEKFKRSVEVSPATSASNISATGYLQPLPVVPTHHRKSSITTG</sequence>
<keyword evidence="3" id="KW-1185">Reference proteome</keyword>
<dbReference type="InterPro" id="IPR057380">
    <property type="entry name" value="UBA_SIK1/2/3"/>
</dbReference>
<dbReference type="AlphaFoldDB" id="A0AAV2PVQ1"/>
<protein>
    <recommendedName>
        <fullName evidence="1">Protein kinase SIK1/2/3 UBA domain-containing protein</fullName>
    </recommendedName>
</protein>
<proteinExistence type="predicted"/>
<dbReference type="Gene3D" id="1.10.510.10">
    <property type="entry name" value="Transferase(Phosphotransferase) domain 1"/>
    <property type="match status" value="1"/>
</dbReference>
<dbReference type="InterPro" id="IPR011009">
    <property type="entry name" value="Kinase-like_dom_sf"/>
</dbReference>
<evidence type="ECO:0000313" key="3">
    <source>
        <dbReference type="Proteomes" id="UP001497623"/>
    </source>
</evidence>
<reference evidence="2 3" key="1">
    <citation type="submission" date="2024-05" db="EMBL/GenBank/DDBJ databases">
        <authorList>
            <person name="Wallberg A."/>
        </authorList>
    </citation>
    <scope>NUCLEOTIDE SEQUENCE [LARGE SCALE GENOMIC DNA]</scope>
</reference>
<name>A0AAV2PVQ1_MEGNR</name>
<gene>
    <name evidence="2" type="ORF">MNOR_LOCUS3823</name>
</gene>